<feature type="transmembrane region" description="Helical" evidence="6">
    <location>
        <begin position="38"/>
        <end position="59"/>
    </location>
</feature>
<keyword evidence="4 6" id="KW-0472">Membrane</keyword>
<evidence type="ECO:0000256" key="5">
    <source>
        <dbReference type="SAM" id="MobiDB-lite"/>
    </source>
</evidence>
<dbReference type="PANTHER" id="PTHR28128:SF3">
    <property type="entry name" value="CHROMOSOME UNDETERMINED SCAFFOLD_46, WHOLE GENOME SHOTGUN SEQUENCE"/>
    <property type="match status" value="1"/>
</dbReference>
<gene>
    <name evidence="7" type="ORF">BLNAU_10393</name>
</gene>
<keyword evidence="3 6" id="KW-1133">Transmembrane helix</keyword>
<comment type="caution">
    <text evidence="7">The sequence shown here is derived from an EMBL/GenBank/DDBJ whole genome shotgun (WGS) entry which is preliminary data.</text>
</comment>
<reference evidence="7 8" key="1">
    <citation type="journal article" date="2022" name="bioRxiv">
        <title>Genomics of Preaxostyla Flagellates Illuminates Evolutionary Transitions and the Path Towards Mitochondrial Loss.</title>
        <authorList>
            <person name="Novak L.V.F."/>
            <person name="Treitli S.C."/>
            <person name="Pyrih J."/>
            <person name="Halakuc P."/>
            <person name="Pipaliya S.V."/>
            <person name="Vacek V."/>
            <person name="Brzon O."/>
            <person name="Soukal P."/>
            <person name="Eme L."/>
            <person name="Dacks J.B."/>
            <person name="Karnkowska A."/>
            <person name="Elias M."/>
            <person name="Hampl V."/>
        </authorList>
    </citation>
    <scope>NUCLEOTIDE SEQUENCE [LARGE SCALE GENOMIC DNA]</scope>
    <source>
        <strain evidence="7">NAU3</strain>
        <tissue evidence="7">Gut</tissue>
    </source>
</reference>
<evidence type="ECO:0008006" key="9">
    <source>
        <dbReference type="Google" id="ProtNLM"/>
    </source>
</evidence>
<protein>
    <recommendedName>
        <fullName evidence="9">MARVEL domain-containing protein</fullName>
    </recommendedName>
</protein>
<evidence type="ECO:0000256" key="2">
    <source>
        <dbReference type="ARBA" id="ARBA00022692"/>
    </source>
</evidence>
<feature type="transmembrane region" description="Helical" evidence="6">
    <location>
        <begin position="7"/>
        <end position="32"/>
    </location>
</feature>
<feature type="transmembrane region" description="Helical" evidence="6">
    <location>
        <begin position="93"/>
        <end position="116"/>
    </location>
</feature>
<accession>A0ABQ9XTC8</accession>
<feature type="transmembrane region" description="Helical" evidence="6">
    <location>
        <begin position="71"/>
        <end position="87"/>
    </location>
</feature>
<dbReference type="InterPro" id="IPR013714">
    <property type="entry name" value="Golgi_TVP15"/>
</dbReference>
<dbReference type="EMBL" id="JARBJD010000075">
    <property type="protein sequence ID" value="KAK2954737.1"/>
    <property type="molecule type" value="Genomic_DNA"/>
</dbReference>
<evidence type="ECO:0000256" key="4">
    <source>
        <dbReference type="ARBA" id="ARBA00023136"/>
    </source>
</evidence>
<evidence type="ECO:0000256" key="1">
    <source>
        <dbReference type="ARBA" id="ARBA00004141"/>
    </source>
</evidence>
<evidence type="ECO:0000313" key="8">
    <source>
        <dbReference type="Proteomes" id="UP001281761"/>
    </source>
</evidence>
<feature type="region of interest" description="Disordered" evidence="5">
    <location>
        <begin position="128"/>
        <end position="154"/>
    </location>
</feature>
<keyword evidence="8" id="KW-1185">Reference proteome</keyword>
<name>A0ABQ9XTC8_9EUKA</name>
<dbReference type="PANTHER" id="PTHR28128">
    <property type="entry name" value="GOLGI APPARATUS MEMBRANE PROTEIN TVP15"/>
    <property type="match status" value="1"/>
</dbReference>
<comment type="subcellular location">
    <subcellularLocation>
        <location evidence="1">Membrane</location>
        <topology evidence="1">Multi-pass membrane protein</topology>
    </subcellularLocation>
</comment>
<organism evidence="7 8">
    <name type="scientific">Blattamonas nauphoetae</name>
    <dbReference type="NCBI Taxonomy" id="2049346"/>
    <lineage>
        <taxon>Eukaryota</taxon>
        <taxon>Metamonada</taxon>
        <taxon>Preaxostyla</taxon>
        <taxon>Oxymonadida</taxon>
        <taxon>Blattamonas</taxon>
    </lineage>
</organism>
<sequence>MGGIQIVFAICDLVASIVMIALAVFNFIWNFVHGWTSVWAAMGPFFQLAMGLGLMFYVIWRPEFLSKWFPFLDNWFGYGITIIYASASLTSGFWVGAVIAVLTLILGICYVVFYFTKCIDKHGPLKSGGSPISSGGSTTTAQTEYTAATAPQSV</sequence>
<dbReference type="Proteomes" id="UP001281761">
    <property type="component" value="Unassembled WGS sequence"/>
</dbReference>
<evidence type="ECO:0000256" key="6">
    <source>
        <dbReference type="SAM" id="Phobius"/>
    </source>
</evidence>
<evidence type="ECO:0000256" key="3">
    <source>
        <dbReference type="ARBA" id="ARBA00022989"/>
    </source>
</evidence>
<keyword evidence="2 6" id="KW-0812">Transmembrane</keyword>
<dbReference type="Pfam" id="PF08507">
    <property type="entry name" value="COPI_assoc"/>
    <property type="match status" value="1"/>
</dbReference>
<proteinExistence type="predicted"/>
<evidence type="ECO:0000313" key="7">
    <source>
        <dbReference type="EMBL" id="KAK2954737.1"/>
    </source>
</evidence>